<organism evidence="1 2">
    <name type="scientific">Parasponia andersonii</name>
    <name type="common">Sponia andersonii</name>
    <dbReference type="NCBI Taxonomy" id="3476"/>
    <lineage>
        <taxon>Eukaryota</taxon>
        <taxon>Viridiplantae</taxon>
        <taxon>Streptophyta</taxon>
        <taxon>Embryophyta</taxon>
        <taxon>Tracheophyta</taxon>
        <taxon>Spermatophyta</taxon>
        <taxon>Magnoliopsida</taxon>
        <taxon>eudicotyledons</taxon>
        <taxon>Gunneridae</taxon>
        <taxon>Pentapetalae</taxon>
        <taxon>rosids</taxon>
        <taxon>fabids</taxon>
        <taxon>Rosales</taxon>
        <taxon>Cannabaceae</taxon>
        <taxon>Parasponia</taxon>
    </lineage>
</organism>
<comment type="caution">
    <text evidence="1">The sequence shown here is derived from an EMBL/GenBank/DDBJ whole genome shotgun (WGS) entry which is preliminary data.</text>
</comment>
<evidence type="ECO:0000313" key="2">
    <source>
        <dbReference type="Proteomes" id="UP000237105"/>
    </source>
</evidence>
<proteinExistence type="predicted"/>
<dbReference type="AlphaFoldDB" id="A0A2P5B6L0"/>
<evidence type="ECO:0000313" key="1">
    <source>
        <dbReference type="EMBL" id="PON44432.1"/>
    </source>
</evidence>
<feature type="non-terminal residue" evidence="1">
    <location>
        <position position="55"/>
    </location>
</feature>
<gene>
    <name evidence="1" type="ORF">PanWU01x14_266670</name>
</gene>
<accession>A0A2P5B6L0</accession>
<name>A0A2P5B6L0_PARAD</name>
<dbReference type="EMBL" id="JXTB01000350">
    <property type="protein sequence ID" value="PON44432.1"/>
    <property type="molecule type" value="Genomic_DNA"/>
</dbReference>
<dbReference type="Proteomes" id="UP000237105">
    <property type="component" value="Unassembled WGS sequence"/>
</dbReference>
<sequence>MLTTGSRQTNLTDLLPRPGQRIVSGQIDSGSSQICGLQIDSFDPIHICSSTPNTE</sequence>
<keyword evidence="2" id="KW-1185">Reference proteome</keyword>
<protein>
    <submittedName>
        <fullName evidence="1">Uncharacterized protein</fullName>
    </submittedName>
</protein>
<reference evidence="2" key="1">
    <citation type="submission" date="2016-06" db="EMBL/GenBank/DDBJ databases">
        <title>Parallel loss of symbiosis genes in relatives of nitrogen-fixing non-legume Parasponia.</title>
        <authorList>
            <person name="Van Velzen R."/>
            <person name="Holmer R."/>
            <person name="Bu F."/>
            <person name="Rutten L."/>
            <person name="Van Zeijl A."/>
            <person name="Liu W."/>
            <person name="Santuari L."/>
            <person name="Cao Q."/>
            <person name="Sharma T."/>
            <person name="Shen D."/>
            <person name="Roswanjaya Y."/>
            <person name="Wardhani T."/>
            <person name="Kalhor M.S."/>
            <person name="Jansen J."/>
            <person name="Van den Hoogen J."/>
            <person name="Gungor B."/>
            <person name="Hartog M."/>
            <person name="Hontelez J."/>
            <person name="Verver J."/>
            <person name="Yang W.-C."/>
            <person name="Schijlen E."/>
            <person name="Repin R."/>
            <person name="Schilthuizen M."/>
            <person name="Schranz E."/>
            <person name="Heidstra R."/>
            <person name="Miyata K."/>
            <person name="Fedorova E."/>
            <person name="Kohlen W."/>
            <person name="Bisseling T."/>
            <person name="Smit S."/>
            <person name="Geurts R."/>
        </authorList>
    </citation>
    <scope>NUCLEOTIDE SEQUENCE [LARGE SCALE GENOMIC DNA]</scope>
    <source>
        <strain evidence="2">cv. WU1-14</strain>
    </source>
</reference>